<dbReference type="InterPro" id="IPR001926">
    <property type="entry name" value="TrpB-like_PALP"/>
</dbReference>
<feature type="domain" description="Tryptophan synthase beta chain-like PALP" evidence="6">
    <location>
        <begin position="14"/>
        <end position="327"/>
    </location>
</feature>
<dbReference type="Proteomes" id="UP000234498">
    <property type="component" value="Unassembled WGS sequence"/>
</dbReference>
<dbReference type="InterPro" id="IPR005966">
    <property type="entry name" value="D-Cys_desShydrase"/>
</dbReference>
<dbReference type="GO" id="GO:1901605">
    <property type="term" value="P:alpha-amino acid metabolic process"/>
    <property type="evidence" value="ECO:0007669"/>
    <property type="project" value="UniProtKB-ARBA"/>
</dbReference>
<evidence type="ECO:0000256" key="4">
    <source>
        <dbReference type="PIRSR" id="PIRSR006278-1"/>
    </source>
</evidence>
<dbReference type="SUPFAM" id="SSF53686">
    <property type="entry name" value="Tryptophan synthase beta subunit-like PLP-dependent enzymes"/>
    <property type="match status" value="1"/>
</dbReference>
<comment type="cofactor">
    <cofactor evidence="1">
        <name>pyridoxal 5'-phosphate</name>
        <dbReference type="ChEBI" id="CHEBI:597326"/>
    </cofactor>
</comment>
<dbReference type="InterPro" id="IPR036052">
    <property type="entry name" value="TrpB-like_PALP_sf"/>
</dbReference>
<dbReference type="AlphaFoldDB" id="A0A2H1IY42"/>
<evidence type="ECO:0000256" key="2">
    <source>
        <dbReference type="ARBA" id="ARBA00008639"/>
    </source>
</evidence>
<feature type="modified residue" description="N6-(pyridoxal phosphate)lysine" evidence="5">
    <location>
        <position position="50"/>
    </location>
</feature>
<evidence type="ECO:0000256" key="1">
    <source>
        <dbReference type="ARBA" id="ARBA00001933"/>
    </source>
</evidence>
<feature type="active site" description="Nucleophile" evidence="4">
    <location>
        <position position="77"/>
    </location>
</feature>
<dbReference type="Gene3D" id="3.40.50.1100">
    <property type="match status" value="2"/>
</dbReference>
<evidence type="ECO:0000313" key="7">
    <source>
        <dbReference type="EMBL" id="SMX80068.1"/>
    </source>
</evidence>
<dbReference type="InterPro" id="IPR027278">
    <property type="entry name" value="ACCD_DCysDesulf"/>
</dbReference>
<dbReference type="NCBIfam" id="TIGR01275">
    <property type="entry name" value="ACC_deam_rel"/>
    <property type="match status" value="1"/>
</dbReference>
<name>A0A2H1IY42_BRELN</name>
<accession>A0A2H1IY42</accession>
<dbReference type="PIRSF" id="PIRSF006278">
    <property type="entry name" value="ACCD_DCysDesulf"/>
    <property type="match status" value="1"/>
</dbReference>
<sequence length="340" mass="35764">MVALNEIPRRRYTAGATPLEHLRRLSAELGGPQIWIKRDDRLGLTQGGNKTRKLEYLIADALNQGADTLITVGGVQSNHCRLTLSAARAEDLDCHLIVEEDLGPDGTALGPAGANPPEHTGNFLLFDLLGADSVTVLGHGADLLGEAEILAEKLRGEGRIPYIIPVGGSNPIGALGYVDCAHELLDQFAEEGVDSPTIVTPSGSAGMQAGLIVGLHSAGSTVPIIGINVSRSQAEQEPKIVDLVDSTARFLDLPHVPRDATTGLGDYVGTGYALPTPEMAEAVRLFARTEGILLDPVYTGKAAAGLIDLIRSGRFPSEDTVVFVHSGGVPGLYARTQAFT</sequence>
<evidence type="ECO:0000256" key="5">
    <source>
        <dbReference type="PIRSR" id="PIRSR006278-2"/>
    </source>
</evidence>
<evidence type="ECO:0000259" key="6">
    <source>
        <dbReference type="Pfam" id="PF00291"/>
    </source>
</evidence>
<proteinExistence type="inferred from homology"/>
<reference evidence="7 8" key="1">
    <citation type="submission" date="2017-03" db="EMBL/GenBank/DDBJ databases">
        <authorList>
            <person name="Afonso C.L."/>
            <person name="Miller P.J."/>
            <person name="Scott M.A."/>
            <person name="Spackman E."/>
            <person name="Goraichik I."/>
            <person name="Dimitrov K.M."/>
            <person name="Suarez D.L."/>
            <person name="Swayne D.E."/>
        </authorList>
    </citation>
    <scope>NUCLEOTIDE SEQUENCE [LARGE SCALE GENOMIC DNA]</scope>
    <source>
        <strain evidence="7 8">Mu101</strain>
    </source>
</reference>
<dbReference type="RefSeq" id="WP_101594866.1">
    <property type="nucleotide sequence ID" value="NZ_FXZA01000007.1"/>
</dbReference>
<dbReference type="Pfam" id="PF00291">
    <property type="entry name" value="PALP"/>
    <property type="match status" value="1"/>
</dbReference>
<dbReference type="GO" id="GO:0019148">
    <property type="term" value="F:D-cysteine desulfhydrase activity"/>
    <property type="evidence" value="ECO:0007669"/>
    <property type="project" value="UniProtKB-EC"/>
</dbReference>
<keyword evidence="7" id="KW-0456">Lyase</keyword>
<dbReference type="EC" id="4.4.1.15" evidence="7"/>
<dbReference type="PANTHER" id="PTHR43780">
    <property type="entry name" value="1-AMINOCYCLOPROPANE-1-CARBOXYLATE DEAMINASE-RELATED"/>
    <property type="match status" value="1"/>
</dbReference>
<evidence type="ECO:0000313" key="8">
    <source>
        <dbReference type="Proteomes" id="UP000234498"/>
    </source>
</evidence>
<protein>
    <submittedName>
        <fullName evidence="7">D-cysteine desulfhydrase</fullName>
        <ecNumber evidence="7">4.4.1.15</ecNumber>
    </submittedName>
</protein>
<dbReference type="EMBL" id="FXZA01000007">
    <property type="protein sequence ID" value="SMX80068.1"/>
    <property type="molecule type" value="Genomic_DNA"/>
</dbReference>
<comment type="similarity">
    <text evidence="2">Belongs to the ACC deaminase/D-cysteine desulfhydrase family.</text>
</comment>
<dbReference type="PANTHER" id="PTHR43780:SF2">
    <property type="entry name" value="1-AMINOCYCLOPROPANE-1-CARBOXYLATE DEAMINASE-RELATED"/>
    <property type="match status" value="1"/>
</dbReference>
<keyword evidence="3 5" id="KW-0663">Pyridoxal phosphate</keyword>
<evidence type="ECO:0000256" key="3">
    <source>
        <dbReference type="ARBA" id="ARBA00022898"/>
    </source>
</evidence>
<dbReference type="NCBIfam" id="NF003031">
    <property type="entry name" value="PRK03910.1-4"/>
    <property type="match status" value="1"/>
</dbReference>
<organism evidence="7 8">
    <name type="scientific">Brevibacterium linens</name>
    <dbReference type="NCBI Taxonomy" id="1703"/>
    <lineage>
        <taxon>Bacteria</taxon>
        <taxon>Bacillati</taxon>
        <taxon>Actinomycetota</taxon>
        <taxon>Actinomycetes</taxon>
        <taxon>Micrococcales</taxon>
        <taxon>Brevibacteriaceae</taxon>
        <taxon>Brevibacterium</taxon>
    </lineage>
</organism>
<dbReference type="OrthoDB" id="9801249at2"/>
<gene>
    <name evidence="7" type="ORF">BLIN101_01707</name>
</gene>